<keyword evidence="2 3" id="KW-0378">Hydrolase</keyword>
<organism evidence="3 4">
    <name type="scientific">Flavobacterium jumunjinense</name>
    <dbReference type="NCBI Taxonomy" id="998845"/>
    <lineage>
        <taxon>Bacteria</taxon>
        <taxon>Pseudomonadati</taxon>
        <taxon>Bacteroidota</taxon>
        <taxon>Flavobacteriia</taxon>
        <taxon>Flavobacteriales</taxon>
        <taxon>Flavobacteriaceae</taxon>
        <taxon>Flavobacterium</taxon>
    </lineage>
</organism>
<evidence type="ECO:0000256" key="1">
    <source>
        <dbReference type="ARBA" id="ARBA00005953"/>
    </source>
</evidence>
<name>A0ABV5GKM6_9FLAO</name>
<gene>
    <name evidence="3" type="ORF">ACFFVF_05390</name>
</gene>
<dbReference type="PANTHER" id="PTHR31793">
    <property type="entry name" value="4-HYDROXYBENZOYL-COA THIOESTERASE FAMILY MEMBER"/>
    <property type="match status" value="1"/>
</dbReference>
<dbReference type="InterPro" id="IPR006684">
    <property type="entry name" value="YbgC/YbaW"/>
</dbReference>
<accession>A0ABV5GKM6</accession>
<dbReference type="PROSITE" id="PS01328">
    <property type="entry name" value="4HBCOA_THIOESTERASE"/>
    <property type="match status" value="1"/>
</dbReference>
<dbReference type="Gene3D" id="3.10.129.10">
    <property type="entry name" value="Hotdog Thioesterase"/>
    <property type="match status" value="1"/>
</dbReference>
<sequence>MRRKEVFKEVEGLVVSQEVRVRFNETDPLGIVWHGYYITYFEDGREAFGREHGLSYLDVFESGYTTPIVKSSCEHKLPLKYGDVFRVETTIVDTPAAKMIYRYKIFNAQNEVACTGETIQVFLNKEGDLMLTNPPFFEEWKRKVGLLK</sequence>
<protein>
    <submittedName>
        <fullName evidence="3">Acyl-CoA thioesterase</fullName>
        <ecNumber evidence="3">3.1.2.-</ecNumber>
    </submittedName>
</protein>
<dbReference type="InterPro" id="IPR029069">
    <property type="entry name" value="HotDog_dom_sf"/>
</dbReference>
<dbReference type="EMBL" id="JBHMEY010000012">
    <property type="protein sequence ID" value="MFB9095940.1"/>
    <property type="molecule type" value="Genomic_DNA"/>
</dbReference>
<dbReference type="InterPro" id="IPR050563">
    <property type="entry name" value="4-hydroxybenzoyl-CoA_TE"/>
</dbReference>
<dbReference type="GO" id="GO:0016787">
    <property type="term" value="F:hydrolase activity"/>
    <property type="evidence" value="ECO:0007669"/>
    <property type="project" value="UniProtKB-KW"/>
</dbReference>
<comment type="similarity">
    <text evidence="1">Belongs to the 4-hydroxybenzoyl-CoA thioesterase family.</text>
</comment>
<dbReference type="RefSeq" id="WP_236457440.1">
    <property type="nucleotide sequence ID" value="NZ_CBCSGE010000006.1"/>
</dbReference>
<reference evidence="3 4" key="1">
    <citation type="submission" date="2024-09" db="EMBL/GenBank/DDBJ databases">
        <authorList>
            <person name="Sun Q."/>
            <person name="Mori K."/>
        </authorList>
    </citation>
    <scope>NUCLEOTIDE SEQUENCE [LARGE SCALE GENOMIC DNA]</scope>
    <source>
        <strain evidence="3 4">CECT 7955</strain>
    </source>
</reference>
<proteinExistence type="inferred from homology"/>
<evidence type="ECO:0000256" key="2">
    <source>
        <dbReference type="ARBA" id="ARBA00022801"/>
    </source>
</evidence>
<dbReference type="PANTHER" id="PTHR31793:SF27">
    <property type="entry name" value="NOVEL THIOESTERASE SUPERFAMILY DOMAIN AND SAPOSIN A-TYPE DOMAIN CONTAINING PROTEIN (0610012H03RIK)"/>
    <property type="match status" value="1"/>
</dbReference>
<dbReference type="Proteomes" id="UP001589607">
    <property type="component" value="Unassembled WGS sequence"/>
</dbReference>
<dbReference type="InterPro" id="IPR008272">
    <property type="entry name" value="HB-CoA_thioesterase_AS"/>
</dbReference>
<dbReference type="CDD" id="cd00586">
    <property type="entry name" value="4HBT"/>
    <property type="match status" value="1"/>
</dbReference>
<keyword evidence="4" id="KW-1185">Reference proteome</keyword>
<dbReference type="Pfam" id="PF13279">
    <property type="entry name" value="4HBT_2"/>
    <property type="match status" value="1"/>
</dbReference>
<evidence type="ECO:0000313" key="4">
    <source>
        <dbReference type="Proteomes" id="UP001589607"/>
    </source>
</evidence>
<dbReference type="NCBIfam" id="TIGR00051">
    <property type="entry name" value="YbgC/FadM family acyl-CoA thioesterase"/>
    <property type="match status" value="1"/>
</dbReference>
<evidence type="ECO:0000313" key="3">
    <source>
        <dbReference type="EMBL" id="MFB9095940.1"/>
    </source>
</evidence>
<comment type="caution">
    <text evidence="3">The sequence shown here is derived from an EMBL/GenBank/DDBJ whole genome shotgun (WGS) entry which is preliminary data.</text>
</comment>
<dbReference type="SUPFAM" id="SSF54637">
    <property type="entry name" value="Thioesterase/thiol ester dehydrase-isomerase"/>
    <property type="match status" value="1"/>
</dbReference>
<dbReference type="EC" id="3.1.2.-" evidence="3"/>